<dbReference type="Proteomes" id="UP000204293">
    <property type="component" value="Segment"/>
</dbReference>
<dbReference type="OrthoDB" id="29052at10239"/>
<organism evidence="1 2">
    <name type="scientific">Plodia interpunctella granulovirus</name>
    <dbReference type="NCBI Taxonomy" id="262175"/>
    <lineage>
        <taxon>Viruses</taxon>
        <taxon>Viruses incertae sedis</taxon>
        <taxon>Naldaviricetes</taxon>
        <taxon>Lefavirales</taxon>
        <taxon>Baculoviridae</taxon>
        <taxon>Betabaculovirus</taxon>
        <taxon>Betabaculovirus plinterpunctellae</taxon>
    </lineage>
</organism>
<dbReference type="GeneID" id="30685063"/>
<accession>A0A1L5JGM4</accession>
<reference evidence="1 2" key="1">
    <citation type="submission" date="2016-04" db="EMBL/GenBank/DDBJ databases">
        <title>Sequence analysis of the Plodia interpunctella granulovirus genome: Discovery of an unusual inhibitor-of-apoptosis (IAP) gene.</title>
        <authorList>
            <person name="Harrison R.L."/>
            <person name="Rowley D.L."/>
            <person name="Funk C.J."/>
        </authorList>
    </citation>
    <scope>NUCLEOTIDE SEQUENCE [LARGE SCALE GENOMIC DNA]</scope>
    <source>
        <strain evidence="1">Cambridge</strain>
    </source>
</reference>
<dbReference type="KEGG" id="vg:30685063"/>
<evidence type="ECO:0000313" key="2">
    <source>
        <dbReference type="Proteomes" id="UP000204293"/>
    </source>
</evidence>
<proteinExistence type="predicted"/>
<keyword evidence="2" id="KW-1185">Reference proteome</keyword>
<sequence length="86" mass="9903">MNLIAYILVLRTDTPDLADFILGAHFCCEFRIHHHGMTVAVCEDVIDENRVYRYFHAFPGHPSCRATIVETARVEDKGKLIQKCRI</sequence>
<name>A0A1L5JGM4_9BBAC</name>
<protein>
    <submittedName>
        <fullName evidence="1">ORF59</fullName>
    </submittedName>
</protein>
<evidence type="ECO:0000313" key="1">
    <source>
        <dbReference type="EMBL" id="APO13943.1"/>
    </source>
</evidence>
<dbReference type="EMBL" id="KX151395">
    <property type="protein sequence ID" value="APO13943.1"/>
    <property type="molecule type" value="Genomic_DNA"/>
</dbReference>
<dbReference type="RefSeq" id="YP_009330191.1">
    <property type="nucleotide sequence ID" value="NC_032255.1"/>
</dbReference>